<evidence type="ECO:0000256" key="1">
    <source>
        <dbReference type="ARBA" id="ARBA00022737"/>
    </source>
</evidence>
<sequence>MTLPASPDLSHLKKQAKQLLRAAAAGDAAALGRFAAALPARPPLAALRLHDAQSVLAREHGFRSWTELKRYVEWKRTDLAARLKAWLAWVYEGNARERRLAIRMLAEEPDVFASDPWLACAVGDEAAVRRALSDDAAWVNRPGGALGMPPLVAVTHSGLIREEGFAPRLLACAGLLLRHGADVDARWTDPNWPDWPFSALYGAAGRTHHAGMTELLLEAGANPDDNESLYHSVEASDSACTRLLLAAGARVTGTNAIAHVLDYDKLEDLQLMLRHGGDPNEQPWLHHAILRGRSLAHVQALVEAGADLRARDGEGISLYRWAQARGRLDVVGMLRAAGIEEPLTQEEEFVAACTRGDDAAARAILERLPDIVARLSPGQLQIMPELAGLGAHAAVRTMLALGWPREVKAGWDATALNLAVFQGDAAMARLLLAAGADWRTLHGYGDTVLGTLSFASQADGVGEPAPRDYPGCARALVEHGVPLAELRRYRFSPEVADYLEALPEPADRPS</sequence>
<dbReference type="SMART" id="SM00248">
    <property type="entry name" value="ANK"/>
    <property type="match status" value="4"/>
</dbReference>
<dbReference type="PANTHER" id="PTHR24189">
    <property type="entry name" value="MYOTROPHIN"/>
    <property type="match status" value="1"/>
</dbReference>
<dbReference type="RefSeq" id="WP_307280940.1">
    <property type="nucleotide sequence ID" value="NZ_JAUSVX010000015.1"/>
</dbReference>
<organism evidence="4 5">
    <name type="scientific">Labrys wisconsinensis</name>
    <dbReference type="NCBI Taxonomy" id="425677"/>
    <lineage>
        <taxon>Bacteria</taxon>
        <taxon>Pseudomonadati</taxon>
        <taxon>Pseudomonadota</taxon>
        <taxon>Alphaproteobacteria</taxon>
        <taxon>Hyphomicrobiales</taxon>
        <taxon>Xanthobacteraceae</taxon>
        <taxon>Labrys</taxon>
    </lineage>
</organism>
<proteinExistence type="predicted"/>
<gene>
    <name evidence="4" type="ORF">QO011_006145</name>
</gene>
<reference evidence="4 5" key="1">
    <citation type="submission" date="2023-07" db="EMBL/GenBank/DDBJ databases">
        <title>Genomic Encyclopedia of Type Strains, Phase IV (KMG-IV): sequencing the most valuable type-strain genomes for metagenomic binning, comparative biology and taxonomic classification.</title>
        <authorList>
            <person name="Goeker M."/>
        </authorList>
    </citation>
    <scope>NUCLEOTIDE SEQUENCE [LARGE SCALE GENOMIC DNA]</scope>
    <source>
        <strain evidence="4 5">DSM 19619</strain>
    </source>
</reference>
<dbReference type="InterPro" id="IPR050745">
    <property type="entry name" value="Multifunctional_regulatory"/>
</dbReference>
<comment type="caution">
    <text evidence="4">The sequence shown here is derived from an EMBL/GenBank/DDBJ whole genome shotgun (WGS) entry which is preliminary data.</text>
</comment>
<name>A0ABU0JFQ1_9HYPH</name>
<dbReference type="SUPFAM" id="SSF48403">
    <property type="entry name" value="Ankyrin repeat"/>
    <property type="match status" value="1"/>
</dbReference>
<evidence type="ECO:0000256" key="2">
    <source>
        <dbReference type="ARBA" id="ARBA00023043"/>
    </source>
</evidence>
<feature type="repeat" description="ANK" evidence="3">
    <location>
        <begin position="280"/>
        <end position="313"/>
    </location>
</feature>
<accession>A0ABU0JFQ1</accession>
<keyword evidence="5" id="KW-1185">Reference proteome</keyword>
<dbReference type="Gene3D" id="1.25.40.20">
    <property type="entry name" value="Ankyrin repeat-containing domain"/>
    <property type="match status" value="3"/>
</dbReference>
<dbReference type="InterPro" id="IPR036770">
    <property type="entry name" value="Ankyrin_rpt-contain_sf"/>
</dbReference>
<dbReference type="EMBL" id="JAUSVX010000015">
    <property type="protein sequence ID" value="MDQ0473111.1"/>
    <property type="molecule type" value="Genomic_DNA"/>
</dbReference>
<dbReference type="Proteomes" id="UP001242480">
    <property type="component" value="Unassembled WGS sequence"/>
</dbReference>
<protein>
    <submittedName>
        <fullName evidence="4">Ankyrin repeat protein</fullName>
    </submittedName>
</protein>
<keyword evidence="2 3" id="KW-0040">ANK repeat</keyword>
<keyword evidence="1" id="KW-0677">Repeat</keyword>
<evidence type="ECO:0000313" key="5">
    <source>
        <dbReference type="Proteomes" id="UP001242480"/>
    </source>
</evidence>
<dbReference type="PANTHER" id="PTHR24189:SF50">
    <property type="entry name" value="ANKYRIN REPEAT AND SOCS BOX PROTEIN 2"/>
    <property type="match status" value="1"/>
</dbReference>
<evidence type="ECO:0000256" key="3">
    <source>
        <dbReference type="PROSITE-ProRule" id="PRU00023"/>
    </source>
</evidence>
<dbReference type="PROSITE" id="PS50088">
    <property type="entry name" value="ANK_REPEAT"/>
    <property type="match status" value="1"/>
</dbReference>
<evidence type="ECO:0000313" key="4">
    <source>
        <dbReference type="EMBL" id="MDQ0473111.1"/>
    </source>
</evidence>
<dbReference type="InterPro" id="IPR002110">
    <property type="entry name" value="Ankyrin_rpt"/>
</dbReference>